<evidence type="ECO:0000313" key="2">
    <source>
        <dbReference type="EMBL" id="KIK60037.1"/>
    </source>
</evidence>
<feature type="region of interest" description="Disordered" evidence="1">
    <location>
        <begin position="144"/>
        <end position="163"/>
    </location>
</feature>
<accession>A0A0D0CN04</accession>
<evidence type="ECO:0000256" key="1">
    <source>
        <dbReference type="SAM" id="MobiDB-lite"/>
    </source>
</evidence>
<evidence type="ECO:0000313" key="3">
    <source>
        <dbReference type="Proteomes" id="UP000053593"/>
    </source>
</evidence>
<keyword evidence="3" id="KW-1185">Reference proteome</keyword>
<dbReference type="Proteomes" id="UP000053593">
    <property type="component" value="Unassembled WGS sequence"/>
</dbReference>
<gene>
    <name evidence="2" type="ORF">GYMLUDRAFT_244816</name>
</gene>
<dbReference type="HOGENOM" id="CLU_565057_0_0_1"/>
<feature type="compositionally biased region" description="Polar residues" evidence="1">
    <location>
        <begin position="82"/>
        <end position="105"/>
    </location>
</feature>
<dbReference type="EMBL" id="KN834777">
    <property type="protein sequence ID" value="KIK60037.1"/>
    <property type="molecule type" value="Genomic_DNA"/>
</dbReference>
<dbReference type="AlphaFoldDB" id="A0A0D0CN04"/>
<organism evidence="2 3">
    <name type="scientific">Collybiopsis luxurians FD-317 M1</name>
    <dbReference type="NCBI Taxonomy" id="944289"/>
    <lineage>
        <taxon>Eukaryota</taxon>
        <taxon>Fungi</taxon>
        <taxon>Dikarya</taxon>
        <taxon>Basidiomycota</taxon>
        <taxon>Agaricomycotina</taxon>
        <taxon>Agaricomycetes</taxon>
        <taxon>Agaricomycetidae</taxon>
        <taxon>Agaricales</taxon>
        <taxon>Marasmiineae</taxon>
        <taxon>Omphalotaceae</taxon>
        <taxon>Collybiopsis</taxon>
        <taxon>Collybiopsis luxurians</taxon>
    </lineage>
</organism>
<feature type="region of interest" description="Disordered" evidence="1">
    <location>
        <begin position="42"/>
        <end position="139"/>
    </location>
</feature>
<feature type="compositionally biased region" description="Low complexity" evidence="1">
    <location>
        <begin position="113"/>
        <end position="131"/>
    </location>
</feature>
<proteinExistence type="predicted"/>
<feature type="compositionally biased region" description="Polar residues" evidence="1">
    <location>
        <begin position="400"/>
        <end position="411"/>
    </location>
</feature>
<name>A0A0D0CN04_9AGAR</name>
<sequence>MSQNGGQQLPEPSIFIDSLCRNLGLSPLQNLELQGVAVIGQSLERPKSGRKFAKETLSPGNFEPTGDGGDGADMSSLDAEVTGSSMKTESSNGADSGGRFNTNSMDAEGPTAKSNSCSGSKHSSSSSLKPSEATTRDDVANATRSLSKGLSAPSASSLEKAFDTSSSASTLMDITKDYPPFDTMFSSAASGPDFPAPFPYYHTPEHGLPQNGAQYDFPNDHAPETLRINLQKFKNIMPLQGNSSYSSYSANALDPSSLLAIALNGDFSNGTNLSTFRCPLNELGIEGRDYFEEALQPPPLQQHSFPSQFNLDQSVNDIESFLSVPLDQPSDVSMSDLLQNLFSGAHQSSTSQTENIDYRSLLSSGAKYNPTSDLSTTLPPNFVPNSAYSAVSDSLHPQLGLNSSIDNTVNQAEGKGTKKRGQDSDGSAGEGGKTKRGKRGVSTKAVPARKVSDIAQEQGDGLASGISTQCGQIIRCTERAQGS</sequence>
<reference evidence="2 3" key="1">
    <citation type="submission" date="2014-04" db="EMBL/GenBank/DDBJ databases">
        <title>Evolutionary Origins and Diversification of the Mycorrhizal Mutualists.</title>
        <authorList>
            <consortium name="DOE Joint Genome Institute"/>
            <consortium name="Mycorrhizal Genomics Consortium"/>
            <person name="Kohler A."/>
            <person name="Kuo A."/>
            <person name="Nagy L.G."/>
            <person name="Floudas D."/>
            <person name="Copeland A."/>
            <person name="Barry K.W."/>
            <person name="Cichocki N."/>
            <person name="Veneault-Fourrey C."/>
            <person name="LaButti K."/>
            <person name="Lindquist E.A."/>
            <person name="Lipzen A."/>
            <person name="Lundell T."/>
            <person name="Morin E."/>
            <person name="Murat C."/>
            <person name="Riley R."/>
            <person name="Ohm R."/>
            <person name="Sun H."/>
            <person name="Tunlid A."/>
            <person name="Henrissat B."/>
            <person name="Grigoriev I.V."/>
            <person name="Hibbett D.S."/>
            <person name="Martin F."/>
        </authorList>
    </citation>
    <scope>NUCLEOTIDE SEQUENCE [LARGE SCALE GENOMIC DNA]</scope>
    <source>
        <strain evidence="2 3">FD-317 M1</strain>
    </source>
</reference>
<protein>
    <submittedName>
        <fullName evidence="2">Uncharacterized protein</fullName>
    </submittedName>
</protein>
<feature type="region of interest" description="Disordered" evidence="1">
    <location>
        <begin position="399"/>
        <end position="448"/>
    </location>
</feature>